<dbReference type="PANTHER" id="PTHR21237:SF23">
    <property type="entry name" value="GRPE PROTEIN HOMOLOG, MITOCHONDRIAL"/>
    <property type="match status" value="1"/>
</dbReference>
<evidence type="ECO:0000313" key="5">
    <source>
        <dbReference type="EMBL" id="CAE8602773.1"/>
    </source>
</evidence>
<keyword evidence="2" id="KW-0143">Chaperone</keyword>
<dbReference type="GO" id="GO:0051082">
    <property type="term" value="F:unfolded protein binding"/>
    <property type="evidence" value="ECO:0007669"/>
    <property type="project" value="TreeGrafter"/>
</dbReference>
<dbReference type="GO" id="GO:0051087">
    <property type="term" value="F:protein-folding chaperone binding"/>
    <property type="evidence" value="ECO:0007669"/>
    <property type="project" value="InterPro"/>
</dbReference>
<evidence type="ECO:0000256" key="1">
    <source>
        <dbReference type="ARBA" id="ARBA00009054"/>
    </source>
</evidence>
<protein>
    <recommendedName>
        <fullName evidence="7">GrpE protein homolog</fullName>
    </recommendedName>
</protein>
<comment type="similarity">
    <text evidence="1 3">Belongs to the GrpE family.</text>
</comment>
<dbReference type="AlphaFoldDB" id="A0A813ESU4"/>
<organism evidence="5 6">
    <name type="scientific">Polarella glacialis</name>
    <name type="common">Dinoflagellate</name>
    <dbReference type="NCBI Taxonomy" id="89957"/>
    <lineage>
        <taxon>Eukaryota</taxon>
        <taxon>Sar</taxon>
        <taxon>Alveolata</taxon>
        <taxon>Dinophyceae</taxon>
        <taxon>Suessiales</taxon>
        <taxon>Suessiaceae</taxon>
        <taxon>Polarella</taxon>
    </lineage>
</organism>
<dbReference type="GO" id="GO:0000774">
    <property type="term" value="F:adenyl-nucleotide exchange factor activity"/>
    <property type="evidence" value="ECO:0007669"/>
    <property type="project" value="InterPro"/>
</dbReference>
<dbReference type="EMBL" id="CAJNNV010014638">
    <property type="protein sequence ID" value="CAE8602773.1"/>
    <property type="molecule type" value="Genomic_DNA"/>
</dbReference>
<dbReference type="Proteomes" id="UP000654075">
    <property type="component" value="Unassembled WGS sequence"/>
</dbReference>
<keyword evidence="6" id="KW-1185">Reference proteome</keyword>
<dbReference type="OrthoDB" id="416811at2759"/>
<dbReference type="InterPro" id="IPR000740">
    <property type="entry name" value="GrpE"/>
</dbReference>
<dbReference type="SUPFAM" id="SSF58014">
    <property type="entry name" value="Coiled-coil domain of nucleotide exchange factor GrpE"/>
    <property type="match status" value="1"/>
</dbReference>
<dbReference type="GO" id="GO:0006457">
    <property type="term" value="P:protein folding"/>
    <property type="evidence" value="ECO:0007669"/>
    <property type="project" value="InterPro"/>
</dbReference>
<comment type="caution">
    <text evidence="5">The sequence shown here is derived from an EMBL/GenBank/DDBJ whole genome shotgun (WGS) entry which is preliminary data.</text>
</comment>
<gene>
    <name evidence="5" type="ORF">PGLA1383_LOCUS21009</name>
</gene>
<evidence type="ECO:0000256" key="2">
    <source>
        <dbReference type="ARBA" id="ARBA00023186"/>
    </source>
</evidence>
<evidence type="ECO:0000256" key="3">
    <source>
        <dbReference type="RuleBase" id="RU004478"/>
    </source>
</evidence>
<evidence type="ECO:0008006" key="7">
    <source>
        <dbReference type="Google" id="ProtNLM"/>
    </source>
</evidence>
<accession>A0A813ESU4</accession>
<name>A0A813ESU4_POLGL</name>
<dbReference type="Gene3D" id="3.90.20.20">
    <property type="match status" value="1"/>
</dbReference>
<dbReference type="PRINTS" id="PR00773">
    <property type="entry name" value="GRPEPROTEIN"/>
</dbReference>
<feature type="coiled-coil region" evidence="4">
    <location>
        <begin position="67"/>
        <end position="101"/>
    </location>
</feature>
<dbReference type="Pfam" id="PF01025">
    <property type="entry name" value="GrpE"/>
    <property type="match status" value="1"/>
</dbReference>
<reference evidence="5" key="1">
    <citation type="submission" date="2021-02" db="EMBL/GenBank/DDBJ databases">
        <authorList>
            <person name="Dougan E. K."/>
            <person name="Rhodes N."/>
            <person name="Thang M."/>
            <person name="Chan C."/>
        </authorList>
    </citation>
    <scope>NUCLEOTIDE SEQUENCE</scope>
</reference>
<sequence length="226" mass="25662">MLSRVAPAQNALRSAAGRLTRQVLCREAPSARLQVAEHRCVSAVFFSHAPARRGFSTEAAAEEAPDLEELKAKIAEAQDQLQMFEEKLKSSRADIAQATKRHQTDLENETKYGFTKFAQNLLHIPDNLERAIDSVKTDELDESEELRKEVEAVKKVRHTVEQALEKFGVVKMKALDDTFNPERHEAMFAMEMPGKDWKHSADAHAENNTASLMSAWFKYIHIYIHM</sequence>
<dbReference type="GO" id="GO:0042803">
    <property type="term" value="F:protein homodimerization activity"/>
    <property type="evidence" value="ECO:0007669"/>
    <property type="project" value="InterPro"/>
</dbReference>
<evidence type="ECO:0000256" key="4">
    <source>
        <dbReference type="SAM" id="Coils"/>
    </source>
</evidence>
<dbReference type="InterPro" id="IPR013805">
    <property type="entry name" value="GrpE_CC"/>
</dbReference>
<proteinExistence type="inferred from homology"/>
<keyword evidence="4" id="KW-0175">Coiled coil</keyword>
<evidence type="ECO:0000313" key="6">
    <source>
        <dbReference type="Proteomes" id="UP000654075"/>
    </source>
</evidence>
<dbReference type="PANTHER" id="PTHR21237">
    <property type="entry name" value="GRPE PROTEIN"/>
    <property type="match status" value="1"/>
</dbReference>